<dbReference type="PANTHER" id="PTHR36503">
    <property type="entry name" value="BLR2520 PROTEIN"/>
    <property type="match status" value="1"/>
</dbReference>
<sequence>MQHRQMFVNLPIRDMARSRAFFEALGYSFNPQFSNDQGACLVLGEHVFAMLLVHDFFQTFIDRPIGDATQTAQVLVALPCGSRDEVDQLVDAALVWGATTPRGVQDLGFMYSRAFADLDGHIWEPFYMDEAAAQGG</sequence>
<organism evidence="2 3">
    <name type="scientific">Paracidovorax wautersii</name>
    <dbReference type="NCBI Taxonomy" id="1177982"/>
    <lineage>
        <taxon>Bacteria</taxon>
        <taxon>Pseudomonadati</taxon>
        <taxon>Pseudomonadota</taxon>
        <taxon>Betaproteobacteria</taxon>
        <taxon>Burkholderiales</taxon>
        <taxon>Comamonadaceae</taxon>
        <taxon>Paracidovorax</taxon>
    </lineage>
</organism>
<feature type="domain" description="VOC" evidence="1">
    <location>
        <begin position="4"/>
        <end position="128"/>
    </location>
</feature>
<proteinExistence type="predicted"/>
<gene>
    <name evidence="2" type="ORF">QE399_001286</name>
</gene>
<evidence type="ECO:0000313" key="3">
    <source>
        <dbReference type="Proteomes" id="UP001267710"/>
    </source>
</evidence>
<dbReference type="PROSITE" id="PS51819">
    <property type="entry name" value="VOC"/>
    <property type="match status" value="1"/>
</dbReference>
<keyword evidence="3" id="KW-1185">Reference proteome</keyword>
<evidence type="ECO:0000259" key="1">
    <source>
        <dbReference type="PROSITE" id="PS51819"/>
    </source>
</evidence>
<dbReference type="Gene3D" id="3.10.180.10">
    <property type="entry name" value="2,3-Dihydroxybiphenyl 1,2-Dioxygenase, domain 1"/>
    <property type="match status" value="1"/>
</dbReference>
<dbReference type="InterPro" id="IPR053863">
    <property type="entry name" value="Glyoxy/Ble-like_N"/>
</dbReference>
<dbReference type="InterPro" id="IPR037523">
    <property type="entry name" value="VOC_core"/>
</dbReference>
<dbReference type="EMBL" id="JAVIZX010000001">
    <property type="protein sequence ID" value="MDR6213597.1"/>
    <property type="molecule type" value="Genomic_DNA"/>
</dbReference>
<reference evidence="2 3" key="1">
    <citation type="submission" date="2023-08" db="EMBL/GenBank/DDBJ databases">
        <title>Functional and genomic diversity of the sorghum phyllosphere microbiome.</title>
        <authorList>
            <person name="Shade A."/>
        </authorList>
    </citation>
    <scope>NUCLEOTIDE SEQUENCE [LARGE SCALE GENOMIC DNA]</scope>
    <source>
        <strain evidence="2 3">SORGH_AS_0335</strain>
    </source>
</reference>
<dbReference type="Proteomes" id="UP001267710">
    <property type="component" value="Unassembled WGS sequence"/>
</dbReference>
<name>A0ABU1I8Q2_9BURK</name>
<dbReference type="SUPFAM" id="SSF54593">
    <property type="entry name" value="Glyoxalase/Bleomycin resistance protein/Dihydroxybiphenyl dioxygenase"/>
    <property type="match status" value="1"/>
</dbReference>
<comment type="caution">
    <text evidence="2">The sequence shown here is derived from an EMBL/GenBank/DDBJ whole genome shotgun (WGS) entry which is preliminary data.</text>
</comment>
<evidence type="ECO:0000313" key="2">
    <source>
        <dbReference type="EMBL" id="MDR6213597.1"/>
    </source>
</evidence>
<accession>A0ABU1I8Q2</accession>
<dbReference type="GO" id="GO:0016829">
    <property type="term" value="F:lyase activity"/>
    <property type="evidence" value="ECO:0007669"/>
    <property type="project" value="UniProtKB-KW"/>
</dbReference>
<dbReference type="RefSeq" id="WP_309827195.1">
    <property type="nucleotide sequence ID" value="NZ_JAVIZX010000001.1"/>
</dbReference>
<protein>
    <submittedName>
        <fullName evidence="2">Lactoylglutathione lyase</fullName>
    </submittedName>
</protein>
<dbReference type="InterPro" id="IPR029068">
    <property type="entry name" value="Glyas_Bleomycin-R_OHBP_Dase"/>
</dbReference>
<dbReference type="PANTHER" id="PTHR36503:SF2">
    <property type="entry name" value="BLR2408 PROTEIN"/>
    <property type="match status" value="1"/>
</dbReference>
<keyword evidence="2" id="KW-0456">Lyase</keyword>
<dbReference type="Pfam" id="PF22677">
    <property type="entry name" value="Ble-like_N"/>
    <property type="match status" value="1"/>
</dbReference>